<dbReference type="PANTHER" id="PTHR47406:SF2">
    <property type="entry name" value="ALPHA GLUCURONIDASE N-TERMINAL DOMAIN-CONTAINING PROTEIN"/>
    <property type="match status" value="1"/>
</dbReference>
<dbReference type="SUPFAM" id="SSF55545">
    <property type="entry name" value="beta-N-acetylhexosaminidase-like domain"/>
    <property type="match status" value="1"/>
</dbReference>
<dbReference type="Proteomes" id="UP000502248">
    <property type="component" value="Chromosome"/>
</dbReference>
<dbReference type="InterPro" id="IPR029018">
    <property type="entry name" value="Hex-like_dom2"/>
</dbReference>
<keyword evidence="1" id="KW-0378">Hydrolase</keyword>
<dbReference type="AlphaFoldDB" id="A0A7Z2ZNL4"/>
<gene>
    <name evidence="2" type="ORF">HH215_19690</name>
</gene>
<dbReference type="Pfam" id="PF16126">
    <property type="entry name" value="DUF4838"/>
    <property type="match status" value="1"/>
</dbReference>
<dbReference type="GO" id="GO:0016787">
    <property type="term" value="F:hydrolase activity"/>
    <property type="evidence" value="ECO:0007669"/>
    <property type="project" value="UniProtKB-KW"/>
</dbReference>
<dbReference type="GO" id="GO:0005975">
    <property type="term" value="P:carbohydrate metabolic process"/>
    <property type="evidence" value="ECO:0007669"/>
    <property type="project" value="UniProtKB-ARBA"/>
</dbReference>
<evidence type="ECO:0000256" key="1">
    <source>
        <dbReference type="ARBA" id="ARBA00022801"/>
    </source>
</evidence>
<dbReference type="InterPro" id="IPR032287">
    <property type="entry name" value="DUF4838"/>
</dbReference>
<dbReference type="Gene3D" id="3.30.379.10">
    <property type="entry name" value="Chitobiase/beta-hexosaminidase domain 2-like"/>
    <property type="match status" value="1"/>
</dbReference>
<dbReference type="KEGG" id="cheb:HH215_19690"/>
<accession>A0A7Z2ZNL4</accession>
<dbReference type="PANTHER" id="PTHR47406">
    <property type="entry name" value="COAGULATION FACTOR 5/8 TYPE, C-TERMINAL"/>
    <property type="match status" value="1"/>
</dbReference>
<evidence type="ECO:0000313" key="2">
    <source>
        <dbReference type="EMBL" id="QJD85177.1"/>
    </source>
</evidence>
<proteinExistence type="predicted"/>
<dbReference type="RefSeq" id="WP_169281443.1">
    <property type="nucleotide sequence ID" value="NZ_CP051680.1"/>
</dbReference>
<protein>
    <submittedName>
        <fullName evidence="2">DUF4838 domain-containing protein</fullName>
    </submittedName>
</protein>
<dbReference type="EMBL" id="CP051680">
    <property type="protein sequence ID" value="QJD85177.1"/>
    <property type="molecule type" value="Genomic_DNA"/>
</dbReference>
<organism evidence="2 3">
    <name type="scientific">Cohnella herbarum</name>
    <dbReference type="NCBI Taxonomy" id="2728023"/>
    <lineage>
        <taxon>Bacteria</taxon>
        <taxon>Bacillati</taxon>
        <taxon>Bacillota</taxon>
        <taxon>Bacilli</taxon>
        <taxon>Bacillales</taxon>
        <taxon>Paenibacillaceae</taxon>
        <taxon>Cohnella</taxon>
    </lineage>
</organism>
<name>A0A7Z2ZNL4_9BACL</name>
<sequence>MSKSNVDGFNLTETIESGLRICIPASAHETLRFAADELKTNLSLVGRADCSITEGEMEAGGNSIVLRLTHPQGNDGDSENLDEFEIRAEYGNAVIAGASPRAVLFGTYRFLEEHAGISWPTPAYRHIPATPVNVPIIGRTTRKATFARRGLVLESSETTEYAMNLIDWSAKNGLNDLFFTFDLWERYQDELRPELAKRQLMLTLGGHNLGMFFPSGEHFAEHPEWFALPVEGGRRIADQPCYSNEAGVAVMVDNVVRYVEREIRRGTVLATLSLWPNDNKHVCNCPACREAGFISTYIGFLSRLRRSFASKGISVNVEHIAYNAQLEWSMLEEVPASSELDTLIACWGRDYKDSIASPNRPRDVRFKEITEKWANACGGFGTNLTVFEYYSDYWMLTSVFPPLLRTIAEDMAYYRSVGANGVMSLILPYSKAVRIIREDIGGQPIIEAIDGREMNSEDVAMWLNLYVFSRLTWQGEDDADRVTYRFCNLFYGERASLCKGMLDRLSIALAGLSAYNTEFFKLRFIDTWLRMKDEEIVNWNPSNDNGSVPRARIAECRRALEVLDNGFANVPLAGGGKEPDEQLRNVTHLLSYYEFIVVKLKSILSQSLGQLDYIENRREDAVSHWQEALRSEDEINGWDREICREWLERAMSHDRE</sequence>
<evidence type="ECO:0000313" key="3">
    <source>
        <dbReference type="Proteomes" id="UP000502248"/>
    </source>
</evidence>
<keyword evidence="3" id="KW-1185">Reference proteome</keyword>
<reference evidence="2 3" key="1">
    <citation type="submission" date="2020-04" db="EMBL/GenBank/DDBJ databases">
        <title>Genome sequencing of novel species.</title>
        <authorList>
            <person name="Heo J."/>
            <person name="Kim S.-J."/>
            <person name="Kim J.-S."/>
            <person name="Hong S.-B."/>
            <person name="Kwon S.-W."/>
        </authorList>
    </citation>
    <scope>NUCLEOTIDE SEQUENCE [LARGE SCALE GENOMIC DNA]</scope>
    <source>
        <strain evidence="2 3">MFER-1</strain>
    </source>
</reference>